<accession>A0ABR7ZWG4</accession>
<feature type="transmembrane region" description="Helical" evidence="1">
    <location>
        <begin position="143"/>
        <end position="162"/>
    </location>
</feature>
<keyword evidence="1" id="KW-0472">Membrane</keyword>
<comment type="caution">
    <text evidence="2">The sequence shown here is derived from an EMBL/GenBank/DDBJ whole genome shotgun (WGS) entry which is preliminary data.</text>
</comment>
<sequence>MPISLPENLVNKFQTAKGFVSTNIDAALNAVSQNAQQAKNVVLDNTAHSLDGLRQVTETTKTNLTKAADSSIGGISQKIDVLNQTLAEGIKASVNAPLNNWINHHPQLIWIVNHPLQSFGISMLLLVFVSGLLGAIADITKKFWLLILTYPFTIITNLGAAITKPNQMNQQGNQEGLGTNKQKRTAVILSRLEANRQEQILLLKELESLLR</sequence>
<proteinExistence type="predicted"/>
<gene>
    <name evidence="2" type="ORF">H6F41_08435</name>
</gene>
<evidence type="ECO:0000313" key="2">
    <source>
        <dbReference type="EMBL" id="MBD2188167.1"/>
    </source>
</evidence>
<keyword evidence="3" id="KW-1185">Reference proteome</keyword>
<name>A0ABR7ZWG4_9CYAN</name>
<protein>
    <submittedName>
        <fullName evidence="2">Uncharacterized protein</fullName>
    </submittedName>
</protein>
<keyword evidence="1" id="KW-0812">Transmembrane</keyword>
<evidence type="ECO:0000313" key="3">
    <source>
        <dbReference type="Proteomes" id="UP000642094"/>
    </source>
</evidence>
<dbReference type="RefSeq" id="WP_190403025.1">
    <property type="nucleotide sequence ID" value="NZ_JACJQB010000012.1"/>
</dbReference>
<dbReference type="EMBL" id="JACJQB010000012">
    <property type="protein sequence ID" value="MBD2188167.1"/>
    <property type="molecule type" value="Genomic_DNA"/>
</dbReference>
<evidence type="ECO:0000256" key="1">
    <source>
        <dbReference type="SAM" id="Phobius"/>
    </source>
</evidence>
<reference evidence="2 3" key="1">
    <citation type="journal article" date="2020" name="ISME J.">
        <title>Comparative genomics reveals insights into cyanobacterial evolution and habitat adaptation.</title>
        <authorList>
            <person name="Chen M.Y."/>
            <person name="Teng W.K."/>
            <person name="Zhao L."/>
            <person name="Hu C.X."/>
            <person name="Zhou Y.K."/>
            <person name="Han B.P."/>
            <person name="Song L.R."/>
            <person name="Shu W.S."/>
        </authorList>
    </citation>
    <scope>NUCLEOTIDE SEQUENCE [LARGE SCALE GENOMIC DNA]</scope>
    <source>
        <strain evidence="2 3">FACHB-723</strain>
    </source>
</reference>
<feature type="transmembrane region" description="Helical" evidence="1">
    <location>
        <begin position="119"/>
        <end position="137"/>
    </location>
</feature>
<dbReference type="Proteomes" id="UP000642094">
    <property type="component" value="Unassembled WGS sequence"/>
</dbReference>
<keyword evidence="1" id="KW-1133">Transmembrane helix</keyword>
<organism evidence="2 3">
    <name type="scientific">Pseudanabaena mucicola FACHB-723</name>
    <dbReference type="NCBI Taxonomy" id="2692860"/>
    <lineage>
        <taxon>Bacteria</taxon>
        <taxon>Bacillati</taxon>
        <taxon>Cyanobacteriota</taxon>
        <taxon>Cyanophyceae</taxon>
        <taxon>Pseudanabaenales</taxon>
        <taxon>Pseudanabaenaceae</taxon>
        <taxon>Pseudanabaena</taxon>
    </lineage>
</organism>